<keyword evidence="4" id="KW-1185">Reference proteome</keyword>
<evidence type="ECO:0000313" key="4">
    <source>
        <dbReference type="Proteomes" id="UP000812013"/>
    </source>
</evidence>
<dbReference type="EMBL" id="WTFF01000162">
    <property type="protein sequence ID" value="MBW5484403.1"/>
    <property type="molecule type" value="Genomic_DNA"/>
</dbReference>
<feature type="compositionally biased region" description="Basic and acidic residues" evidence="1">
    <location>
        <begin position="279"/>
        <end position="288"/>
    </location>
</feature>
<dbReference type="InterPro" id="IPR043917">
    <property type="entry name" value="DUF5753"/>
</dbReference>
<feature type="domain" description="HTH cro/C1-type" evidence="2">
    <location>
        <begin position="21"/>
        <end position="74"/>
    </location>
</feature>
<accession>A0ABS6Z9G9</accession>
<dbReference type="CDD" id="cd00093">
    <property type="entry name" value="HTH_XRE"/>
    <property type="match status" value="1"/>
</dbReference>
<dbReference type="Proteomes" id="UP000812013">
    <property type="component" value="Unassembled WGS sequence"/>
</dbReference>
<gene>
    <name evidence="3" type="ORF">GPJ59_21595</name>
</gene>
<dbReference type="Gene3D" id="1.10.260.40">
    <property type="entry name" value="lambda repressor-like DNA-binding domains"/>
    <property type="match status" value="1"/>
</dbReference>
<dbReference type="InterPro" id="IPR010982">
    <property type="entry name" value="Lambda_DNA-bd_dom_sf"/>
</dbReference>
<sequence length="313" mass="35552">MHPRKRPRKNASALRMVGAILRTYREAAGLTQRQLAEEVRSSEETIASIEQGRRVLLPDLAERLDRLLKTCGALMVAIEHMPEVDKIPAFAEEYMQREREALTIYSYENQVLPGLLQTDSYAEAVFRSRVPALPDDDVAERTAIRTKRQEILHRKDPVELSFIIWEPVLELKLGGSAVHRGQLERLITCSELPGISIQIFPRSHVKHPALDGPFVLLETPDHQHLAYTETQRGSHLIRDMDEVSIMQRKYAMLRTEALNPEETRAELDRLLGVSMTESSRLRDRRSGGEDPIVSQQRPQDACPAASQSDHSLD</sequence>
<organism evidence="3 4">
    <name type="scientific">Streptomyces bambusae</name>
    <dbReference type="NCBI Taxonomy" id="1550616"/>
    <lineage>
        <taxon>Bacteria</taxon>
        <taxon>Bacillati</taxon>
        <taxon>Actinomycetota</taxon>
        <taxon>Actinomycetes</taxon>
        <taxon>Kitasatosporales</taxon>
        <taxon>Streptomycetaceae</taxon>
        <taxon>Streptomyces</taxon>
    </lineage>
</organism>
<evidence type="ECO:0000259" key="2">
    <source>
        <dbReference type="PROSITE" id="PS50943"/>
    </source>
</evidence>
<evidence type="ECO:0000313" key="3">
    <source>
        <dbReference type="EMBL" id="MBW5484403.1"/>
    </source>
</evidence>
<evidence type="ECO:0000256" key="1">
    <source>
        <dbReference type="SAM" id="MobiDB-lite"/>
    </source>
</evidence>
<reference evidence="3 4" key="1">
    <citation type="submission" date="2019-12" db="EMBL/GenBank/DDBJ databases">
        <title>Genome sequence of Streptomyces bambusae.</title>
        <authorList>
            <person name="Bansal K."/>
            <person name="Choksket S."/>
            <person name="Korpole S."/>
            <person name="Patil P.B."/>
        </authorList>
    </citation>
    <scope>NUCLEOTIDE SEQUENCE [LARGE SCALE GENOMIC DNA]</scope>
    <source>
        <strain evidence="3 4">SK60</strain>
    </source>
</reference>
<name>A0ABS6Z9G9_9ACTN</name>
<dbReference type="SUPFAM" id="SSF47413">
    <property type="entry name" value="lambda repressor-like DNA-binding domains"/>
    <property type="match status" value="1"/>
</dbReference>
<dbReference type="Pfam" id="PF19054">
    <property type="entry name" value="DUF5753"/>
    <property type="match status" value="1"/>
</dbReference>
<feature type="region of interest" description="Disordered" evidence="1">
    <location>
        <begin position="269"/>
        <end position="313"/>
    </location>
</feature>
<proteinExistence type="predicted"/>
<feature type="non-terminal residue" evidence="3">
    <location>
        <position position="313"/>
    </location>
</feature>
<dbReference type="Pfam" id="PF13560">
    <property type="entry name" value="HTH_31"/>
    <property type="match status" value="1"/>
</dbReference>
<dbReference type="SMART" id="SM00530">
    <property type="entry name" value="HTH_XRE"/>
    <property type="match status" value="1"/>
</dbReference>
<comment type="caution">
    <text evidence="3">The sequence shown here is derived from an EMBL/GenBank/DDBJ whole genome shotgun (WGS) entry which is preliminary data.</text>
</comment>
<protein>
    <submittedName>
        <fullName evidence="3">Helix-turn-helix domain-containing protein</fullName>
    </submittedName>
</protein>
<dbReference type="InterPro" id="IPR001387">
    <property type="entry name" value="Cro/C1-type_HTH"/>
</dbReference>
<dbReference type="PROSITE" id="PS50943">
    <property type="entry name" value="HTH_CROC1"/>
    <property type="match status" value="1"/>
</dbReference>